<dbReference type="GO" id="GO:0016151">
    <property type="term" value="F:nickel cation binding"/>
    <property type="evidence" value="ECO:0007669"/>
    <property type="project" value="UniProtKB-UniRule"/>
</dbReference>
<feature type="binding site" evidence="12">
    <location>
        <position position="163"/>
    </location>
    <ligand>
        <name>Ni(2+)</name>
        <dbReference type="ChEBI" id="CHEBI:49786"/>
        <note>for nickel-dependent acireductone dioxygenase activity</note>
    </ligand>
</feature>
<feature type="binding site" evidence="12">
    <location>
        <position position="206"/>
    </location>
    <ligand>
        <name>Fe(2+)</name>
        <dbReference type="ChEBI" id="CHEBI:29033"/>
        <note>for iron-dependent acireductone dioxygenase activity</note>
    </ligand>
</feature>
<organism evidence="14 15">
    <name type="scientific">Cyclotella atomus</name>
    <dbReference type="NCBI Taxonomy" id="382360"/>
    <lineage>
        <taxon>Eukaryota</taxon>
        <taxon>Sar</taxon>
        <taxon>Stramenopiles</taxon>
        <taxon>Ochrophyta</taxon>
        <taxon>Bacillariophyta</taxon>
        <taxon>Coscinodiscophyceae</taxon>
        <taxon>Thalassiosirophycidae</taxon>
        <taxon>Stephanodiscales</taxon>
        <taxon>Stephanodiscaceae</taxon>
        <taxon>Cyclotella</taxon>
    </lineage>
</organism>
<keyword evidence="11 12" id="KW-0539">Nucleus</keyword>
<dbReference type="HAMAP" id="MF_03154">
    <property type="entry name" value="Salvage_MtnD_euk"/>
    <property type="match status" value="1"/>
</dbReference>
<dbReference type="InterPro" id="IPR011051">
    <property type="entry name" value="RmlC_Cupin_sf"/>
</dbReference>
<dbReference type="GO" id="GO:0005506">
    <property type="term" value="F:iron ion binding"/>
    <property type="evidence" value="ECO:0007669"/>
    <property type="project" value="UniProtKB-UniRule"/>
</dbReference>
<feature type="binding site" evidence="12">
    <location>
        <position position="161"/>
    </location>
    <ligand>
        <name>Fe(2+)</name>
        <dbReference type="ChEBI" id="CHEBI:29033"/>
        <note>for iron-dependent acireductone dioxygenase activity</note>
    </ligand>
</feature>
<comment type="similarity">
    <text evidence="12">Belongs to the acireductone dioxygenase (ARD) family.</text>
</comment>
<keyword evidence="7 12" id="KW-0223">Dioxygenase</keyword>
<evidence type="ECO:0000256" key="6">
    <source>
        <dbReference type="ARBA" id="ARBA00022723"/>
    </source>
</evidence>
<evidence type="ECO:0000256" key="8">
    <source>
        <dbReference type="ARBA" id="ARBA00023002"/>
    </source>
</evidence>
<dbReference type="EC" id="1.13.11.53" evidence="12"/>
<comment type="catalytic activity">
    <reaction evidence="12">
        <text>1,2-dihydroxy-5-(methylsulfanyl)pent-1-en-3-one + O2 = 3-(methylsulfanyl)propanoate + CO + formate + 2 H(+)</text>
        <dbReference type="Rhea" id="RHEA:14161"/>
        <dbReference type="ChEBI" id="CHEBI:15378"/>
        <dbReference type="ChEBI" id="CHEBI:15379"/>
        <dbReference type="ChEBI" id="CHEBI:15740"/>
        <dbReference type="ChEBI" id="CHEBI:17245"/>
        <dbReference type="ChEBI" id="CHEBI:49016"/>
        <dbReference type="ChEBI" id="CHEBI:49252"/>
        <dbReference type="EC" id="1.13.11.53"/>
    </reaction>
</comment>
<reference evidence="14 15" key="1">
    <citation type="submission" date="2024-10" db="EMBL/GenBank/DDBJ databases">
        <title>Updated reference genomes for cyclostephanoid diatoms.</title>
        <authorList>
            <person name="Roberts W.R."/>
            <person name="Alverson A.J."/>
        </authorList>
    </citation>
    <scope>NUCLEOTIDE SEQUENCE [LARGE SCALE GENOMIC DNA]</scope>
    <source>
        <strain evidence="14 15">AJA010-31</strain>
    </source>
</reference>
<proteinExistence type="inferred from homology"/>
<keyword evidence="3 12" id="KW-0963">Cytoplasm</keyword>
<evidence type="ECO:0000256" key="7">
    <source>
        <dbReference type="ARBA" id="ARBA00022964"/>
    </source>
</evidence>
<dbReference type="PANTHER" id="PTHR23418:SF0">
    <property type="entry name" value="ACIREDUCTONE DIOXYGENASE"/>
    <property type="match status" value="1"/>
</dbReference>
<keyword evidence="5 12" id="KW-0028">Amino-acid biosynthesis</keyword>
<dbReference type="GO" id="GO:0005886">
    <property type="term" value="C:plasma membrane"/>
    <property type="evidence" value="ECO:0007669"/>
    <property type="project" value="UniProtKB-SubCell"/>
</dbReference>
<evidence type="ECO:0000256" key="3">
    <source>
        <dbReference type="ARBA" id="ARBA00022490"/>
    </source>
</evidence>
<evidence type="ECO:0000256" key="12">
    <source>
        <dbReference type="HAMAP-Rule" id="MF_03154"/>
    </source>
</evidence>
<feature type="region of interest" description="Disordered" evidence="13">
    <location>
        <begin position="29"/>
        <end position="56"/>
    </location>
</feature>
<dbReference type="EMBL" id="JALLPJ020001375">
    <property type="protein sequence ID" value="KAL3766987.1"/>
    <property type="molecule type" value="Genomic_DNA"/>
</dbReference>
<dbReference type="PANTHER" id="PTHR23418">
    <property type="entry name" value="ACIREDUCTONE DIOXYGENASE"/>
    <property type="match status" value="1"/>
</dbReference>
<dbReference type="InterPro" id="IPR027496">
    <property type="entry name" value="ARD_euk"/>
</dbReference>
<dbReference type="GO" id="GO:0005634">
    <property type="term" value="C:nucleus"/>
    <property type="evidence" value="ECO:0007669"/>
    <property type="project" value="UniProtKB-SubCell"/>
</dbReference>
<dbReference type="GO" id="GO:0010309">
    <property type="term" value="F:acireductone dioxygenase [iron(II)-requiring] activity"/>
    <property type="evidence" value="ECO:0007669"/>
    <property type="project" value="UniProtKB-UniRule"/>
</dbReference>
<evidence type="ECO:0000256" key="13">
    <source>
        <dbReference type="SAM" id="MobiDB-lite"/>
    </source>
</evidence>
<dbReference type="AlphaFoldDB" id="A0ABD3MXK4"/>
<dbReference type="Proteomes" id="UP001530400">
    <property type="component" value="Unassembled WGS sequence"/>
</dbReference>
<feature type="binding site" evidence="12">
    <location>
        <position position="167"/>
    </location>
    <ligand>
        <name>Ni(2+)</name>
        <dbReference type="ChEBI" id="CHEBI:49786"/>
        <note>for nickel-dependent acireductone dioxygenase activity</note>
    </ligand>
</feature>
<dbReference type="GO" id="GO:0019509">
    <property type="term" value="P:L-methionine salvage from methylthioadenosine"/>
    <property type="evidence" value="ECO:0007669"/>
    <property type="project" value="UniProtKB-UniRule"/>
</dbReference>
<protein>
    <recommendedName>
        <fullName evidence="12">Acireductone dioxygenase</fullName>
    </recommendedName>
    <alternativeName>
        <fullName evidence="12">Acireductone dioxygenase (Fe(2+)-requiring)</fullName>
        <shortName evidence="12">ARD'</shortName>
        <shortName evidence="12">Fe-ARD</shortName>
        <ecNumber evidence="12">1.13.11.54</ecNumber>
    </alternativeName>
    <alternativeName>
        <fullName evidence="12">Acireductone dioxygenase (Ni(2+)-requiring)</fullName>
        <shortName evidence="12">ARD</shortName>
        <shortName evidence="12">Ni-ARD</shortName>
        <ecNumber evidence="12">1.13.11.53</ecNumber>
    </alternativeName>
</protein>
<comment type="caution">
    <text evidence="14">The sequence shown here is derived from an EMBL/GenBank/DDBJ whole genome shotgun (WGS) entry which is preliminary data.</text>
</comment>
<sequence length="256" mass="29277">MVGTIPEHLILSYQLVSSVLIITSNAMADDKPATDNKEDATEPPTKQPKTMLPQAPSSEWPEAWLMPDGECENQKAPNKCEPNVAVSVEELQALGINYWKLDAGAYEYPAISVPWDPSDAVDPKLSQLRDDRGYSYADIITVHPEKLPDYDNKVKAFFEEHIHDAEEIRYILGGSGYFDVRDKSDKWVRIHIKAGDLMTLPEGIYHRFTVDEDDCIHAMRLFKGQPVWTPFNRPQEEHESRVKYVKEFLEEKKEEA</sequence>
<keyword evidence="10 12" id="KW-0486">Methionine biosynthesis</keyword>
<evidence type="ECO:0000256" key="11">
    <source>
        <dbReference type="ARBA" id="ARBA00023242"/>
    </source>
</evidence>
<evidence type="ECO:0000313" key="15">
    <source>
        <dbReference type="Proteomes" id="UP001530400"/>
    </source>
</evidence>
<evidence type="ECO:0000256" key="2">
    <source>
        <dbReference type="ARBA" id="ARBA00004413"/>
    </source>
</evidence>
<dbReference type="FunFam" id="2.60.120.10:FF:000031">
    <property type="entry name" value="1,2-dihydroxy-3-keto-5-methylthiopentene dioxygenase"/>
    <property type="match status" value="1"/>
</dbReference>
<gene>
    <name evidence="14" type="ORF">ACHAWO_004961</name>
</gene>
<dbReference type="InterPro" id="IPR014710">
    <property type="entry name" value="RmlC-like_jellyroll"/>
</dbReference>
<keyword evidence="15" id="KW-1185">Reference proteome</keyword>
<dbReference type="Pfam" id="PF03079">
    <property type="entry name" value="ARD"/>
    <property type="match status" value="1"/>
</dbReference>
<feature type="binding site" evidence="12">
    <location>
        <position position="206"/>
    </location>
    <ligand>
        <name>Ni(2+)</name>
        <dbReference type="ChEBI" id="CHEBI:49786"/>
        <note>for nickel-dependent acireductone dioxygenase activity</note>
    </ligand>
</feature>
<dbReference type="SUPFAM" id="SSF51182">
    <property type="entry name" value="RmlC-like cupins"/>
    <property type="match status" value="1"/>
</dbReference>
<name>A0ABD3MXK4_9STRA</name>
<dbReference type="Gene3D" id="2.60.120.10">
    <property type="entry name" value="Jelly Rolls"/>
    <property type="match status" value="1"/>
</dbReference>
<evidence type="ECO:0000256" key="4">
    <source>
        <dbReference type="ARBA" id="ARBA00022596"/>
    </source>
</evidence>
<accession>A0ABD3MXK4</accession>
<evidence type="ECO:0000256" key="10">
    <source>
        <dbReference type="ARBA" id="ARBA00023167"/>
    </source>
</evidence>
<evidence type="ECO:0000256" key="1">
    <source>
        <dbReference type="ARBA" id="ARBA00000428"/>
    </source>
</evidence>
<comment type="function">
    <text evidence="12">Catalyzes 2 different reactions between oxygen and the acireductone 1,2-dihydroxy-3-keto-5-methylthiopentene (DHK-MTPene) depending upon the metal bound in the active site. Fe-containing acireductone dioxygenase (Fe-ARD) produces formate and 2-keto-4-methylthiobutyrate (KMTB), the alpha-ketoacid precursor of methionine in the methionine recycle pathway. Ni-containing acireductone dioxygenase (Ni-ARD) produces methylthiopropionate, carbon monoxide and formate, and does not lie on the methionine recycle pathway.</text>
</comment>
<comment type="catalytic activity">
    <reaction evidence="1 12">
        <text>1,2-dihydroxy-5-(methylsulfanyl)pent-1-en-3-one + O2 = 4-methylsulfanyl-2-oxobutanoate + formate + 2 H(+)</text>
        <dbReference type="Rhea" id="RHEA:24504"/>
        <dbReference type="ChEBI" id="CHEBI:15378"/>
        <dbReference type="ChEBI" id="CHEBI:15379"/>
        <dbReference type="ChEBI" id="CHEBI:15740"/>
        <dbReference type="ChEBI" id="CHEBI:16723"/>
        <dbReference type="ChEBI" id="CHEBI:49252"/>
        <dbReference type="EC" id="1.13.11.54"/>
    </reaction>
</comment>
<evidence type="ECO:0000313" key="14">
    <source>
        <dbReference type="EMBL" id="KAL3766987.1"/>
    </source>
</evidence>
<comment type="pathway">
    <text evidence="12">Amino-acid biosynthesis; L-methionine biosynthesis via salvage pathway; L-methionine from S-methyl-5-thio-alpha-D-ribose 1-phosphate: step 5/6.</text>
</comment>
<dbReference type="InterPro" id="IPR004313">
    <property type="entry name" value="ARD"/>
</dbReference>
<evidence type="ECO:0000256" key="5">
    <source>
        <dbReference type="ARBA" id="ARBA00022605"/>
    </source>
</evidence>
<feature type="binding site" evidence="12">
    <location>
        <position position="163"/>
    </location>
    <ligand>
        <name>Fe(2+)</name>
        <dbReference type="ChEBI" id="CHEBI:29033"/>
        <note>for iron-dependent acireductone dioxygenase activity</note>
    </ligand>
</feature>
<dbReference type="CDD" id="cd02232">
    <property type="entry name" value="cupin_ARD"/>
    <property type="match status" value="1"/>
</dbReference>
<dbReference type="EC" id="1.13.11.54" evidence="12"/>
<evidence type="ECO:0000256" key="9">
    <source>
        <dbReference type="ARBA" id="ARBA00023004"/>
    </source>
</evidence>
<keyword evidence="6 12" id="KW-0479">Metal-binding</keyword>
<comment type="subcellular location">
    <subcellularLocation>
        <location evidence="2">Cell membrane</location>
        <topology evidence="2">Peripheral membrane protein</topology>
        <orientation evidence="2">Cytoplasmic side</orientation>
    </subcellularLocation>
    <subcellularLocation>
        <location evidence="12">Cytoplasm</location>
    </subcellularLocation>
    <subcellularLocation>
        <location evidence="12">Nucleus</location>
    </subcellularLocation>
</comment>
<feature type="binding site" evidence="12">
    <location>
        <position position="167"/>
    </location>
    <ligand>
        <name>Fe(2+)</name>
        <dbReference type="ChEBI" id="CHEBI:29033"/>
        <note>for iron-dependent acireductone dioxygenase activity</note>
    </ligand>
</feature>
<dbReference type="GO" id="GO:0010308">
    <property type="term" value="F:acireductone dioxygenase (Ni2+-requiring) activity"/>
    <property type="evidence" value="ECO:0007669"/>
    <property type="project" value="UniProtKB-UniRule"/>
</dbReference>
<feature type="compositionally biased region" description="Basic and acidic residues" evidence="13">
    <location>
        <begin position="29"/>
        <end position="40"/>
    </location>
</feature>
<feature type="binding site" evidence="12">
    <location>
        <position position="161"/>
    </location>
    <ligand>
        <name>Ni(2+)</name>
        <dbReference type="ChEBI" id="CHEBI:49786"/>
        <note>for nickel-dependent acireductone dioxygenase activity</note>
    </ligand>
</feature>
<keyword evidence="9 12" id="KW-0408">Iron</keyword>
<comment type="cofactor">
    <cofactor evidence="12">
        <name>Fe(2+)</name>
        <dbReference type="ChEBI" id="CHEBI:29033"/>
    </cofactor>
    <cofactor evidence="12">
        <name>Ni(2+)</name>
        <dbReference type="ChEBI" id="CHEBI:49786"/>
    </cofactor>
    <text evidence="12">Binds either 1 Fe or Ni cation per monomer. Iron-binding promotes an acireductone dioxygenase reaction producing 2-keto-4-methylthiobutyrate, while nickel-binding promotes an acireductone dioxygenase reaction producing 3-(methylsulfanyl)propanoate.</text>
</comment>
<keyword evidence="4 12" id="KW-0533">Nickel</keyword>
<dbReference type="GO" id="GO:0005737">
    <property type="term" value="C:cytoplasm"/>
    <property type="evidence" value="ECO:0007669"/>
    <property type="project" value="UniProtKB-SubCell"/>
</dbReference>
<keyword evidence="8 12" id="KW-0560">Oxidoreductase</keyword>